<dbReference type="Pfam" id="PF13635">
    <property type="entry name" value="DUF4143"/>
    <property type="match status" value="1"/>
</dbReference>
<keyword evidence="3" id="KW-1185">Reference proteome</keyword>
<comment type="caution">
    <text evidence="2">The sequence shown here is derived from an EMBL/GenBank/DDBJ whole genome shotgun (WGS) entry which is preliminary data.</text>
</comment>
<dbReference type="InterPro" id="IPR003593">
    <property type="entry name" value="AAA+_ATPase"/>
</dbReference>
<evidence type="ECO:0000313" key="3">
    <source>
        <dbReference type="Proteomes" id="UP000770785"/>
    </source>
</evidence>
<protein>
    <recommendedName>
        <fullName evidence="1">AAA+ ATPase domain-containing protein</fullName>
    </recommendedName>
</protein>
<dbReference type="PANTHER" id="PTHR43566:SF1">
    <property type="entry name" value="AAA+ ATPASE DOMAIN-CONTAINING PROTEIN"/>
    <property type="match status" value="1"/>
</dbReference>
<dbReference type="SUPFAM" id="SSF52540">
    <property type="entry name" value="P-loop containing nucleoside triphosphate hydrolases"/>
    <property type="match status" value="1"/>
</dbReference>
<dbReference type="RefSeq" id="WP_168039640.1">
    <property type="nucleotide sequence ID" value="NZ_JAATJH010000007.1"/>
</dbReference>
<evidence type="ECO:0000259" key="1">
    <source>
        <dbReference type="SMART" id="SM00382"/>
    </source>
</evidence>
<sequence>MDLIKRSIEERVIEYLKPNKVVVLLGPRRVGKTVLIKQVLAKISEPYLLLHGEGQDVRKQLAYRSTQRYKNMMGDKKLLIIDEAQKIPDIGLILKLMVDTLDGLKILATGSSAFDLEKFMGEPLTGRKTTFHLFALSEGELKQTEDLFQVDANLRSRLVFGSYPELLQIPEENDKKIYLDDLINSYLLKDILEFNLIKNSDKILQLLRLIAYQVGSEVSYSELGKQLGMSKNTVERYLDLLSKVFIVHAVGAWSRDLRKEIVKGKRWYFYDNGIRNALTGDLRPIENRNDIGILWENYIVSERIKYQKYSNMLVYNYFWRTYDRQEIDWIEDRESKLHAYEFKWNPKKKAKLPKIFKETYPNSTFEVINSDNYLAWIEA</sequence>
<dbReference type="Gene3D" id="3.40.50.300">
    <property type="entry name" value="P-loop containing nucleotide triphosphate hydrolases"/>
    <property type="match status" value="1"/>
</dbReference>
<dbReference type="SMART" id="SM00382">
    <property type="entry name" value="AAA"/>
    <property type="match status" value="1"/>
</dbReference>
<dbReference type="InterPro" id="IPR025420">
    <property type="entry name" value="DUF4143"/>
</dbReference>
<evidence type="ECO:0000313" key="2">
    <source>
        <dbReference type="EMBL" id="NJC28007.1"/>
    </source>
</evidence>
<proteinExistence type="predicted"/>
<accession>A0ABX0XGX8</accession>
<feature type="domain" description="AAA+ ATPase" evidence="1">
    <location>
        <begin position="18"/>
        <end position="124"/>
    </location>
</feature>
<gene>
    <name evidence="2" type="ORF">GGR27_003526</name>
</gene>
<dbReference type="InterPro" id="IPR027417">
    <property type="entry name" value="P-loop_NTPase"/>
</dbReference>
<organism evidence="2 3">
    <name type="scientific">Neolewinella antarctica</name>
    <dbReference type="NCBI Taxonomy" id="442734"/>
    <lineage>
        <taxon>Bacteria</taxon>
        <taxon>Pseudomonadati</taxon>
        <taxon>Bacteroidota</taxon>
        <taxon>Saprospiria</taxon>
        <taxon>Saprospirales</taxon>
        <taxon>Lewinellaceae</taxon>
        <taxon>Neolewinella</taxon>
    </lineage>
</organism>
<name>A0ABX0XGX8_9BACT</name>
<dbReference type="EMBL" id="JAATJH010000007">
    <property type="protein sequence ID" value="NJC28007.1"/>
    <property type="molecule type" value="Genomic_DNA"/>
</dbReference>
<dbReference type="InterPro" id="IPR041682">
    <property type="entry name" value="AAA_14"/>
</dbReference>
<dbReference type="Proteomes" id="UP000770785">
    <property type="component" value="Unassembled WGS sequence"/>
</dbReference>
<dbReference type="PANTHER" id="PTHR43566">
    <property type="entry name" value="CONSERVED PROTEIN"/>
    <property type="match status" value="1"/>
</dbReference>
<dbReference type="Pfam" id="PF13173">
    <property type="entry name" value="AAA_14"/>
    <property type="match status" value="1"/>
</dbReference>
<reference evidence="2 3" key="1">
    <citation type="submission" date="2020-03" db="EMBL/GenBank/DDBJ databases">
        <title>Genomic Encyclopedia of Type Strains, Phase IV (KMG-IV): sequencing the most valuable type-strain genomes for metagenomic binning, comparative biology and taxonomic classification.</title>
        <authorList>
            <person name="Goeker M."/>
        </authorList>
    </citation>
    <scope>NUCLEOTIDE SEQUENCE [LARGE SCALE GENOMIC DNA]</scope>
    <source>
        <strain evidence="2 3">DSM 105096</strain>
    </source>
</reference>